<sequence length="876" mass="93957">MLLSVSRWTQQDYADAVRTHDELEEPGAEMSTVEARELRKRLRTPPASMLEAGLISGARRAVFAGGHLDRPSGPARRMYSLAYLALVRFDQALTGNRQCLDAAIILWRTCLEAWEAAGETERSAFAGEIHSVDCSLAGALGTRYNLNREFLVHPDPPLRPDDVRADLEEAFRAIERGTARLPSHRDGSDPQLQVFRQQLQAVKAYLVSLKYADMPAGPGSGSGSGSGSEMSAIVAELDLIPYAPPGDTTGARSTWLGTRMFLAQALSGPGARISDLRRAEKVLLGFLEAPDLTEESLIAAAQLSLATARMLLADSTGDERYRPLAQDAFEQSYLTGARSNLRTAWDAATQQAGWARRDGHRLVAARAYAAAFRVLPVLTHTQITRADKESALAMAADTLPMCARELANSSAPEDRIEAVLALEGARGVLLAEGLGQLAGPAADRATSRPSSTAEGDARTAQAIAYLTRELDGLRRQELTHPAGTAWRGAARMAACQRQLALVHARSRDGSDEPASPDWQEIVTLAGDAPLVYLTVSRDGGAALVVTGEECRWTGPVPVDLPTLTVDVAGKLLDKLHEAEVLRDRQKSPKYGRTRGQLTRDVVNDLWAQVMQPIANVLADCERAVLLPGGLLGMLPLHAAGTCASKRVDKWRFLLETTALSYAPHAAALRSAARGRQAITRLTFVHPAPTPAHGASQPPLNVAAELSGVRSAHPPGVTMTEIESEEVSRARLLDALRTTDVLHFTGHGDVDSGNPLGSGLHLGGDARLKVRDLLAAHEVRAMFAVLSACGTAVTGDALPDEVVGLPAALIQAGLRGIVATQWTCFDDFTAPLMREFYRCWLSGTHPSVALARAQATVLRQGLLVNPFAWATFAYTGA</sequence>
<dbReference type="KEGG" id="salw:CP975_30420"/>
<keyword evidence="3" id="KW-1185">Reference proteome</keyword>
<evidence type="ECO:0000259" key="1">
    <source>
        <dbReference type="Pfam" id="PF12770"/>
    </source>
</evidence>
<proteinExistence type="predicted"/>
<evidence type="ECO:0000313" key="3">
    <source>
        <dbReference type="Proteomes" id="UP000326553"/>
    </source>
</evidence>
<dbReference type="EMBL" id="CP023695">
    <property type="protein sequence ID" value="QEV21283.1"/>
    <property type="molecule type" value="Genomic_DNA"/>
</dbReference>
<feature type="domain" description="CHAT" evidence="1">
    <location>
        <begin position="601"/>
        <end position="875"/>
    </location>
</feature>
<gene>
    <name evidence="2" type="ORF">CP975_30420</name>
</gene>
<protein>
    <submittedName>
        <fullName evidence="2">CHAT domain-containing protein</fullName>
    </submittedName>
</protein>
<reference evidence="2 3" key="1">
    <citation type="submission" date="2017-09" db="EMBL/GenBank/DDBJ databases">
        <authorList>
            <person name="Lee N."/>
            <person name="Cho B.-K."/>
        </authorList>
    </citation>
    <scope>NUCLEOTIDE SEQUENCE [LARGE SCALE GENOMIC DNA]</scope>
    <source>
        <strain evidence="2 3">ATCC 12461</strain>
    </source>
</reference>
<name>A0A5J6HS81_STRAD</name>
<dbReference type="Proteomes" id="UP000326553">
    <property type="component" value="Chromosome"/>
</dbReference>
<dbReference type="AlphaFoldDB" id="A0A5J6HS81"/>
<evidence type="ECO:0000313" key="2">
    <source>
        <dbReference type="EMBL" id="QEV21283.1"/>
    </source>
</evidence>
<dbReference type="InterPro" id="IPR024983">
    <property type="entry name" value="CHAT_dom"/>
</dbReference>
<organism evidence="2 3">
    <name type="scientific">Streptomyces alboniger</name>
    <dbReference type="NCBI Taxonomy" id="132473"/>
    <lineage>
        <taxon>Bacteria</taxon>
        <taxon>Bacillati</taxon>
        <taxon>Actinomycetota</taxon>
        <taxon>Actinomycetes</taxon>
        <taxon>Kitasatosporales</taxon>
        <taxon>Streptomycetaceae</taxon>
        <taxon>Streptomyces</taxon>
        <taxon>Streptomyces aurantiacus group</taxon>
    </lineage>
</organism>
<dbReference type="Pfam" id="PF12770">
    <property type="entry name" value="CHAT"/>
    <property type="match status" value="1"/>
</dbReference>
<accession>A0A5J6HS81</accession>